<feature type="compositionally biased region" description="Acidic residues" evidence="1">
    <location>
        <begin position="283"/>
        <end position="293"/>
    </location>
</feature>
<evidence type="ECO:0000313" key="2">
    <source>
        <dbReference type="EMBL" id="KAF0983100.1"/>
    </source>
</evidence>
<comment type="caution">
    <text evidence="2">The sequence shown here is derived from an EMBL/GenBank/DDBJ whole genome shotgun (WGS) entry which is preliminary data.</text>
</comment>
<dbReference type="VEuPathDB" id="AmoebaDB:FDP41_011078"/>
<evidence type="ECO:0000313" key="3">
    <source>
        <dbReference type="Proteomes" id="UP000444721"/>
    </source>
</evidence>
<dbReference type="GeneID" id="68118293"/>
<dbReference type="Proteomes" id="UP000444721">
    <property type="component" value="Unassembled WGS sequence"/>
</dbReference>
<dbReference type="EMBL" id="VFQX01000007">
    <property type="protein sequence ID" value="KAF0983100.1"/>
    <property type="molecule type" value="Genomic_DNA"/>
</dbReference>
<dbReference type="OrthoDB" id="10250542at2759"/>
<evidence type="ECO:0000256" key="1">
    <source>
        <dbReference type="SAM" id="MobiDB-lite"/>
    </source>
</evidence>
<accession>A0A6A5CBU4</accession>
<dbReference type="RefSeq" id="XP_044567813.1">
    <property type="nucleotide sequence ID" value="XM_044701447.1"/>
</dbReference>
<feature type="compositionally biased region" description="Polar residues" evidence="1">
    <location>
        <begin position="269"/>
        <end position="282"/>
    </location>
</feature>
<dbReference type="OMA" id="EMSNYEV"/>
<keyword evidence="3" id="KW-1185">Reference proteome</keyword>
<name>A0A6A5CBU4_NAEFO</name>
<dbReference type="AlphaFoldDB" id="A0A6A5CBU4"/>
<organism evidence="2 3">
    <name type="scientific">Naegleria fowleri</name>
    <name type="common">Brain eating amoeba</name>
    <dbReference type="NCBI Taxonomy" id="5763"/>
    <lineage>
        <taxon>Eukaryota</taxon>
        <taxon>Discoba</taxon>
        <taxon>Heterolobosea</taxon>
        <taxon>Tetramitia</taxon>
        <taxon>Eutetramitia</taxon>
        <taxon>Vahlkampfiidae</taxon>
        <taxon>Naegleria</taxon>
    </lineage>
</organism>
<feature type="region of interest" description="Disordered" evidence="1">
    <location>
        <begin position="266"/>
        <end position="293"/>
    </location>
</feature>
<gene>
    <name evidence="2" type="ORF">FDP41_011078</name>
</gene>
<dbReference type="VEuPathDB" id="AmoebaDB:NfTy_016850"/>
<reference evidence="2 3" key="1">
    <citation type="journal article" date="2019" name="Sci. Rep.">
        <title>Nanopore sequencing improves the draft genome of the human pathogenic amoeba Naegleria fowleri.</title>
        <authorList>
            <person name="Liechti N."/>
            <person name="Schurch N."/>
            <person name="Bruggmann R."/>
            <person name="Wittwer M."/>
        </authorList>
    </citation>
    <scope>NUCLEOTIDE SEQUENCE [LARGE SCALE GENOMIC DNA]</scope>
    <source>
        <strain evidence="2 3">ATCC 30894</strain>
    </source>
</reference>
<protein>
    <submittedName>
        <fullName evidence="2">Uncharacterized protein</fullName>
    </submittedName>
</protein>
<proteinExistence type="predicted"/>
<dbReference type="VEuPathDB" id="AmoebaDB:NF0092170"/>
<sequence length="293" mass="34024">MSEHTQTALSSSQTSSNPPIEKSLDYHLLLHFYSQYDSLGHFLYDTRERRYATCKEYLNRLSEVAEMSNYEVSPTMVRRALYIYYSCLTGHLLDPVRASKLASCVESLQTKDHIFKCKDEILQNKVFVETKVLDQVWQIENRKYNLEEKIPKCDAKCSEWFYKLGLCNRFLKARRIKKETDVAFSEAAETEIEEGKKYYAVCDEFKKKAVNCVGEVFCENQEKELKECLSKSSFLHGCEDEEKALKKCSHYNYALMNHLKFRKNHIKKPNSSEGTSAGTSANDQDDEPNVIDE</sequence>